<dbReference type="SUPFAM" id="SSF46458">
    <property type="entry name" value="Globin-like"/>
    <property type="match status" value="1"/>
</dbReference>
<dbReference type="GO" id="GO:0015979">
    <property type="term" value="P:photosynthesis"/>
    <property type="evidence" value="ECO:0007669"/>
    <property type="project" value="InterPro"/>
</dbReference>
<dbReference type="EMBL" id="PXXO01000014">
    <property type="protein sequence ID" value="PSJ04236.1"/>
    <property type="molecule type" value="Genomic_DNA"/>
</dbReference>
<organism evidence="4 5">
    <name type="scientific">Cyanobium usitatum str. Tous</name>
    <dbReference type="NCBI Taxonomy" id="2116684"/>
    <lineage>
        <taxon>Bacteria</taxon>
        <taxon>Bacillati</taxon>
        <taxon>Cyanobacteriota</taxon>
        <taxon>Cyanophyceae</taxon>
        <taxon>Synechococcales</taxon>
        <taxon>Prochlorococcaceae</taxon>
        <taxon>Cyanobium</taxon>
    </lineage>
</organism>
<evidence type="ECO:0000256" key="1">
    <source>
        <dbReference type="ARBA" id="ARBA00008182"/>
    </source>
</evidence>
<dbReference type="InterPro" id="IPR038719">
    <property type="entry name" value="Phycobilisome_asu/bsu_sf"/>
</dbReference>
<protein>
    <recommendedName>
        <fullName evidence="6">Phycobilisome polypeptide</fullName>
    </recommendedName>
</protein>
<dbReference type="GO" id="GO:0030089">
    <property type="term" value="C:phycobilisome"/>
    <property type="evidence" value="ECO:0007669"/>
    <property type="project" value="InterPro"/>
</dbReference>
<dbReference type="AlphaFoldDB" id="A0A2P7MSS2"/>
<evidence type="ECO:0000256" key="2">
    <source>
        <dbReference type="ARBA" id="ARBA00022991"/>
    </source>
</evidence>
<dbReference type="InterPro" id="IPR009050">
    <property type="entry name" value="Globin-like_sf"/>
</dbReference>
<proteinExistence type="inferred from homology"/>
<evidence type="ECO:0000313" key="4">
    <source>
        <dbReference type="EMBL" id="PSJ04236.1"/>
    </source>
</evidence>
<evidence type="ECO:0000313" key="5">
    <source>
        <dbReference type="Proteomes" id="UP000243002"/>
    </source>
</evidence>
<keyword evidence="2" id="KW-0157">Chromophore</keyword>
<evidence type="ECO:0008006" key="6">
    <source>
        <dbReference type="Google" id="ProtNLM"/>
    </source>
</evidence>
<comment type="similarity">
    <text evidence="1">Belongs to the phycobiliprotein family.</text>
</comment>
<name>A0A2P7MSS2_9CYAN</name>
<reference evidence="4 5" key="1">
    <citation type="journal article" date="2018" name="Environ. Microbiol.">
        <title>Ecological and genomic features of two widespread freshwater picocyanobacteria.</title>
        <authorList>
            <person name="Cabello-Yeves P.J."/>
            <person name="Picazo A."/>
            <person name="Camacho A."/>
            <person name="Callieri C."/>
            <person name="Rosselli R."/>
            <person name="Roda-Garcia J.J."/>
            <person name="Coutinho F.H."/>
            <person name="Rodriguez-Valera F."/>
        </authorList>
    </citation>
    <scope>NUCLEOTIDE SEQUENCE [LARGE SCALE GENOMIC DNA]</scope>
    <source>
        <strain evidence="4 5">Tous</strain>
    </source>
</reference>
<comment type="caution">
    <text evidence="4">The sequence shown here is derived from an EMBL/GenBank/DDBJ whole genome shotgun (WGS) entry which is preliminary data.</text>
</comment>
<dbReference type="Proteomes" id="UP000243002">
    <property type="component" value="Unassembled WGS sequence"/>
</dbReference>
<gene>
    <name evidence="4" type="ORF">C7K55_11285</name>
</gene>
<keyword evidence="3" id="KW-0089">Bile pigment</keyword>
<accession>A0A2P7MSS2</accession>
<dbReference type="RefSeq" id="WP_106632833.1">
    <property type="nucleotide sequence ID" value="NZ_PXXO01000014.1"/>
</dbReference>
<evidence type="ECO:0000256" key="3">
    <source>
        <dbReference type="ARBA" id="ARBA00023307"/>
    </source>
</evidence>
<keyword evidence="5" id="KW-1185">Reference proteome</keyword>
<dbReference type="OrthoDB" id="552660at2"/>
<dbReference type="InterPro" id="IPR012128">
    <property type="entry name" value="Phycobilisome_asu/bsu"/>
</dbReference>
<dbReference type="Pfam" id="PF00502">
    <property type="entry name" value="Phycobilisome"/>
    <property type="match status" value="1"/>
</dbReference>
<sequence length="197" mass="21798">MNLTKEAQQKVVISQLAKAAKVCGISNRNNLPEEAGVMIAKADTSKRFLSAEELKTICNCCNTSEDAIELLIAESKQVIDKARRQLLAQQPQLTLAGGELYPEPRAEACWRDCQQFLRVIIYGVACDCTEITDMAGMSALRQLYKEMEVPIPAMMYVLSRMRTLTTQLLETSGHGHEATCLNKAFDNLCSALLPTEP</sequence>
<dbReference type="Gene3D" id="1.10.490.20">
    <property type="entry name" value="Phycocyanins"/>
    <property type="match status" value="1"/>
</dbReference>